<keyword evidence="2" id="KW-0805">Transcription regulation</keyword>
<dbReference type="Pfam" id="PF00010">
    <property type="entry name" value="HLH"/>
    <property type="match status" value="1"/>
</dbReference>
<protein>
    <recommendedName>
        <fullName evidence="5">BHLH domain-containing protein</fullName>
    </recommendedName>
</protein>
<dbReference type="GO" id="GO:0046983">
    <property type="term" value="F:protein dimerization activity"/>
    <property type="evidence" value="ECO:0007669"/>
    <property type="project" value="InterPro"/>
</dbReference>
<dbReference type="Gramene" id="Kaladp0019s0026.1.v1.1">
    <property type="protein sequence ID" value="Kaladp0019s0026.1.v1.1"/>
    <property type="gene ID" value="Kaladp0019s0026.v1.1"/>
</dbReference>
<dbReference type="InterPro" id="IPR052610">
    <property type="entry name" value="bHLH_transcription_regulator"/>
</dbReference>
<dbReference type="PANTHER" id="PTHR45959">
    <property type="entry name" value="BHLH TRANSCRIPTION FACTOR"/>
    <property type="match status" value="1"/>
</dbReference>
<evidence type="ECO:0000313" key="6">
    <source>
        <dbReference type="EnsemblPlants" id="Kaladp0019s0026.1.v1.1"/>
    </source>
</evidence>
<dbReference type="SMART" id="SM00353">
    <property type="entry name" value="HLH"/>
    <property type="match status" value="1"/>
</dbReference>
<dbReference type="CDD" id="cd11452">
    <property type="entry name" value="bHLH_AtNAI1_like"/>
    <property type="match status" value="1"/>
</dbReference>
<keyword evidence="3" id="KW-0804">Transcription</keyword>
<feature type="domain" description="BHLH" evidence="5">
    <location>
        <begin position="140"/>
        <end position="189"/>
    </location>
</feature>
<dbReference type="AlphaFoldDB" id="A0A7N0T2A3"/>
<evidence type="ECO:0000259" key="5">
    <source>
        <dbReference type="PROSITE" id="PS50888"/>
    </source>
</evidence>
<sequence>MVNSQADVSGEIPMEAAFDDLQHSNSLYAYQLPTVETAMNDFQINNNPTEQFTTNIRGSYDISTTSYSDAADAAIYLYSSVNPTGVAWPEQENHCYNNNCPSQFTNGDYPVWNENYASTPGREVKGKATNAIGATTSRSSEVQDHIMAERNRREKLNQRFIALSSVVPGLKKMDKATVLEDATKYVKQLQEQIKTLQKQTKSRTMIESAFVVKKTLLVINDDNNMSGFFNETSFIERTLPDESLPEIEVRFCDKKVLVRVHCDSRKKGAAEKILSEIMKLHLTVVNSNIVALGSLALDVTVLAQRNQECSMAEKELVKTLCRALKSII</sequence>
<evidence type="ECO:0000256" key="4">
    <source>
        <dbReference type="ARBA" id="ARBA00023242"/>
    </source>
</evidence>
<dbReference type="EnsemblPlants" id="Kaladp0019s0026.1.v1.1">
    <property type="protein sequence ID" value="Kaladp0019s0026.1.v1.1"/>
    <property type="gene ID" value="Kaladp0019s0026.v1.1"/>
</dbReference>
<dbReference type="SUPFAM" id="SSF47459">
    <property type="entry name" value="HLH, helix-loop-helix DNA-binding domain"/>
    <property type="match status" value="1"/>
</dbReference>
<dbReference type="PROSITE" id="PS50888">
    <property type="entry name" value="BHLH"/>
    <property type="match status" value="1"/>
</dbReference>
<evidence type="ECO:0000256" key="2">
    <source>
        <dbReference type="ARBA" id="ARBA00023015"/>
    </source>
</evidence>
<proteinExistence type="predicted"/>
<dbReference type="PANTHER" id="PTHR45959:SF2">
    <property type="entry name" value="BHLH TRANSCRIPTION FACTOR"/>
    <property type="match status" value="1"/>
</dbReference>
<dbReference type="InterPro" id="IPR036638">
    <property type="entry name" value="HLH_DNA-bd_sf"/>
</dbReference>
<dbReference type="GO" id="GO:0005634">
    <property type="term" value="C:nucleus"/>
    <property type="evidence" value="ECO:0007669"/>
    <property type="project" value="UniProtKB-SubCell"/>
</dbReference>
<dbReference type="Gene3D" id="4.10.280.10">
    <property type="entry name" value="Helix-loop-helix DNA-binding domain"/>
    <property type="match status" value="1"/>
</dbReference>
<evidence type="ECO:0000256" key="3">
    <source>
        <dbReference type="ARBA" id="ARBA00023163"/>
    </source>
</evidence>
<accession>A0A7N0T2A3</accession>
<comment type="subcellular location">
    <subcellularLocation>
        <location evidence="1">Nucleus</location>
    </subcellularLocation>
</comment>
<evidence type="ECO:0000313" key="7">
    <source>
        <dbReference type="Proteomes" id="UP000594263"/>
    </source>
</evidence>
<reference evidence="6" key="1">
    <citation type="submission" date="2021-01" db="UniProtKB">
        <authorList>
            <consortium name="EnsemblPlants"/>
        </authorList>
    </citation>
    <scope>IDENTIFICATION</scope>
</reference>
<dbReference type="InterPro" id="IPR011598">
    <property type="entry name" value="bHLH_dom"/>
</dbReference>
<evidence type="ECO:0000256" key="1">
    <source>
        <dbReference type="ARBA" id="ARBA00004123"/>
    </source>
</evidence>
<organism evidence="6 7">
    <name type="scientific">Kalanchoe fedtschenkoi</name>
    <name type="common">Lavender scallops</name>
    <name type="synonym">South American air plant</name>
    <dbReference type="NCBI Taxonomy" id="63787"/>
    <lineage>
        <taxon>Eukaryota</taxon>
        <taxon>Viridiplantae</taxon>
        <taxon>Streptophyta</taxon>
        <taxon>Embryophyta</taxon>
        <taxon>Tracheophyta</taxon>
        <taxon>Spermatophyta</taxon>
        <taxon>Magnoliopsida</taxon>
        <taxon>eudicotyledons</taxon>
        <taxon>Gunneridae</taxon>
        <taxon>Pentapetalae</taxon>
        <taxon>Saxifragales</taxon>
        <taxon>Crassulaceae</taxon>
        <taxon>Kalanchoe</taxon>
    </lineage>
</organism>
<dbReference type="Proteomes" id="UP000594263">
    <property type="component" value="Unplaced"/>
</dbReference>
<name>A0A7N0T2A3_KALFE</name>
<keyword evidence="7" id="KW-1185">Reference proteome</keyword>
<keyword evidence="4" id="KW-0539">Nucleus</keyword>